<dbReference type="CDD" id="cd06261">
    <property type="entry name" value="TM_PBP2"/>
    <property type="match status" value="1"/>
</dbReference>
<name>A0A1F7VCQ7_9BACT</name>
<evidence type="ECO:0000256" key="1">
    <source>
        <dbReference type="ARBA" id="ARBA00004651"/>
    </source>
</evidence>
<dbReference type="AlphaFoldDB" id="A0A1F7VCQ7"/>
<dbReference type="GO" id="GO:0005886">
    <property type="term" value="C:plasma membrane"/>
    <property type="evidence" value="ECO:0007669"/>
    <property type="project" value="UniProtKB-SubCell"/>
</dbReference>
<dbReference type="EMBL" id="MGEQ01000001">
    <property type="protein sequence ID" value="OGL88213.1"/>
    <property type="molecule type" value="Genomic_DNA"/>
</dbReference>
<dbReference type="PANTHER" id="PTHR30151">
    <property type="entry name" value="ALKANE SULFONATE ABC TRANSPORTER-RELATED, MEMBRANE SUBUNIT"/>
    <property type="match status" value="1"/>
</dbReference>
<comment type="caution">
    <text evidence="9">The sequence shown here is derived from an EMBL/GenBank/DDBJ whole genome shotgun (WGS) entry which is preliminary data.</text>
</comment>
<keyword evidence="6 7" id="KW-0472">Membrane</keyword>
<comment type="subcellular location">
    <subcellularLocation>
        <location evidence="1 7">Cell membrane</location>
        <topology evidence="1 7">Multi-pass membrane protein</topology>
    </subcellularLocation>
</comment>
<evidence type="ECO:0000256" key="3">
    <source>
        <dbReference type="ARBA" id="ARBA00022475"/>
    </source>
</evidence>
<evidence type="ECO:0000313" key="10">
    <source>
        <dbReference type="Proteomes" id="UP000176593"/>
    </source>
</evidence>
<feature type="transmembrane region" description="Helical" evidence="7">
    <location>
        <begin position="92"/>
        <end position="116"/>
    </location>
</feature>
<evidence type="ECO:0000256" key="4">
    <source>
        <dbReference type="ARBA" id="ARBA00022692"/>
    </source>
</evidence>
<dbReference type="Gene3D" id="1.10.3720.10">
    <property type="entry name" value="MetI-like"/>
    <property type="match status" value="1"/>
</dbReference>
<keyword evidence="2 7" id="KW-0813">Transport</keyword>
<reference evidence="9 10" key="1">
    <citation type="journal article" date="2016" name="Nat. Commun.">
        <title>Thousands of microbial genomes shed light on interconnected biogeochemical processes in an aquifer system.</title>
        <authorList>
            <person name="Anantharaman K."/>
            <person name="Brown C.T."/>
            <person name="Hug L.A."/>
            <person name="Sharon I."/>
            <person name="Castelle C.J."/>
            <person name="Probst A.J."/>
            <person name="Thomas B.C."/>
            <person name="Singh A."/>
            <person name="Wilkins M.J."/>
            <person name="Karaoz U."/>
            <person name="Brodie E.L."/>
            <person name="Williams K.H."/>
            <person name="Hubbard S.S."/>
            <person name="Banfield J.F."/>
        </authorList>
    </citation>
    <scope>NUCLEOTIDE SEQUENCE [LARGE SCALE GENOMIC DNA]</scope>
</reference>
<evidence type="ECO:0000256" key="7">
    <source>
        <dbReference type="RuleBase" id="RU363032"/>
    </source>
</evidence>
<evidence type="ECO:0000259" key="8">
    <source>
        <dbReference type="PROSITE" id="PS50928"/>
    </source>
</evidence>
<evidence type="ECO:0000256" key="2">
    <source>
        <dbReference type="ARBA" id="ARBA00022448"/>
    </source>
</evidence>
<gene>
    <name evidence="9" type="ORF">A3I41_00595</name>
</gene>
<keyword evidence="5 7" id="KW-1133">Transmembrane helix</keyword>
<comment type="similarity">
    <text evidence="7">Belongs to the binding-protein-dependent transport system permease family.</text>
</comment>
<feature type="domain" description="ABC transmembrane type-1" evidence="8">
    <location>
        <begin position="89"/>
        <end position="269"/>
    </location>
</feature>
<dbReference type="GO" id="GO:0055085">
    <property type="term" value="P:transmembrane transport"/>
    <property type="evidence" value="ECO:0007669"/>
    <property type="project" value="InterPro"/>
</dbReference>
<dbReference type="InterPro" id="IPR000515">
    <property type="entry name" value="MetI-like"/>
</dbReference>
<dbReference type="InterPro" id="IPR035906">
    <property type="entry name" value="MetI-like_sf"/>
</dbReference>
<protein>
    <recommendedName>
        <fullName evidence="8">ABC transmembrane type-1 domain-containing protein</fullName>
    </recommendedName>
</protein>
<keyword evidence="3" id="KW-1003">Cell membrane</keyword>
<evidence type="ECO:0000256" key="5">
    <source>
        <dbReference type="ARBA" id="ARBA00022989"/>
    </source>
</evidence>
<sequence>MFQKTLKLIFTQRKPLTPKLGMFFSVLGIALLILAYTALAYAETDTIPPMPRFPLVPKFDRLYEGLKLLVFLDPQSGDYIFWKDFLVSGPRLLIAVGGTSLLCVTVGIYMGLYDFLRRMCLPIMEIVEHIPANGMMIFFLALFHTSNPLFWGVMAFGICVGITKNVYLASKSVSDEHVFTAKTLGASEQEVTWYVVFPQIIPQIIEAVRQSISPAIVFLMGTEWIVGSDGIGHRFMQLNRSPRAFMTFPYVMALGLIGLFISYAFRKIQRVSCPWHENETPPDFVDRFLARMKNNIQTLMRHERKKETAS</sequence>
<proteinExistence type="inferred from homology"/>
<evidence type="ECO:0000256" key="6">
    <source>
        <dbReference type="ARBA" id="ARBA00023136"/>
    </source>
</evidence>
<organism evidence="9 10">
    <name type="scientific">Candidatus Uhrbacteria bacterium RIFCSPLOWO2_02_FULL_48_18</name>
    <dbReference type="NCBI Taxonomy" id="1802408"/>
    <lineage>
        <taxon>Bacteria</taxon>
        <taxon>Candidatus Uhriibacteriota</taxon>
    </lineage>
</organism>
<dbReference type="PROSITE" id="PS50928">
    <property type="entry name" value="ABC_TM1"/>
    <property type="match status" value="1"/>
</dbReference>
<dbReference type="SUPFAM" id="SSF161098">
    <property type="entry name" value="MetI-like"/>
    <property type="match status" value="1"/>
</dbReference>
<dbReference type="Proteomes" id="UP000176593">
    <property type="component" value="Unassembled WGS sequence"/>
</dbReference>
<dbReference type="PANTHER" id="PTHR30151:SF0">
    <property type="entry name" value="ABC TRANSPORTER PERMEASE PROTEIN MJ0413-RELATED"/>
    <property type="match status" value="1"/>
</dbReference>
<feature type="transmembrane region" description="Helical" evidence="7">
    <location>
        <begin position="244"/>
        <end position="265"/>
    </location>
</feature>
<accession>A0A1F7VCQ7</accession>
<evidence type="ECO:0000313" key="9">
    <source>
        <dbReference type="EMBL" id="OGL88213.1"/>
    </source>
</evidence>
<feature type="transmembrane region" description="Helical" evidence="7">
    <location>
        <begin position="20"/>
        <end position="42"/>
    </location>
</feature>
<dbReference type="Pfam" id="PF00528">
    <property type="entry name" value="BPD_transp_1"/>
    <property type="match status" value="1"/>
</dbReference>
<keyword evidence="4 7" id="KW-0812">Transmembrane</keyword>